<evidence type="ECO:0000313" key="2">
    <source>
        <dbReference type="Proteomes" id="UP001054889"/>
    </source>
</evidence>
<keyword evidence="2" id="KW-1185">Reference proteome</keyword>
<evidence type="ECO:0000313" key="1">
    <source>
        <dbReference type="EMBL" id="GJM87724.1"/>
    </source>
</evidence>
<organism evidence="1 2">
    <name type="scientific">Eleusine coracana subsp. coracana</name>
    <dbReference type="NCBI Taxonomy" id="191504"/>
    <lineage>
        <taxon>Eukaryota</taxon>
        <taxon>Viridiplantae</taxon>
        <taxon>Streptophyta</taxon>
        <taxon>Embryophyta</taxon>
        <taxon>Tracheophyta</taxon>
        <taxon>Spermatophyta</taxon>
        <taxon>Magnoliopsida</taxon>
        <taxon>Liliopsida</taxon>
        <taxon>Poales</taxon>
        <taxon>Poaceae</taxon>
        <taxon>PACMAD clade</taxon>
        <taxon>Chloridoideae</taxon>
        <taxon>Cynodonteae</taxon>
        <taxon>Eleusininae</taxon>
        <taxon>Eleusine</taxon>
    </lineage>
</organism>
<reference evidence="1" key="2">
    <citation type="submission" date="2021-12" db="EMBL/GenBank/DDBJ databases">
        <title>Resequencing data analysis of finger millet.</title>
        <authorList>
            <person name="Hatakeyama M."/>
            <person name="Aluri S."/>
            <person name="Balachadran M.T."/>
            <person name="Sivarajan S.R."/>
            <person name="Poveda L."/>
            <person name="Shimizu-Inatsugi R."/>
            <person name="Schlapbach R."/>
            <person name="Sreeman S.M."/>
            <person name="Shimizu K.K."/>
        </authorList>
    </citation>
    <scope>NUCLEOTIDE SEQUENCE</scope>
</reference>
<sequence length="115" mass="12967">MFEAASHIELDTTLCVCKPRLASHKVARCRCTFKPPVLIPSLQPCLHVWRAQLSPAAAAARGYLLQWRRGVKAEDDSKRFDVSGSETVAAHQFNELKMAERIRFHRPPNRLTSGN</sequence>
<protein>
    <submittedName>
        <fullName evidence="1">Uncharacterized protein</fullName>
    </submittedName>
</protein>
<dbReference type="EMBL" id="BQKI01000002">
    <property type="protein sequence ID" value="GJM87724.1"/>
    <property type="molecule type" value="Genomic_DNA"/>
</dbReference>
<proteinExistence type="predicted"/>
<reference evidence="1" key="1">
    <citation type="journal article" date="2018" name="DNA Res.">
        <title>Multiple hybrid de novo genome assembly of finger millet, an orphan allotetraploid crop.</title>
        <authorList>
            <person name="Hatakeyama M."/>
            <person name="Aluri S."/>
            <person name="Balachadran M.T."/>
            <person name="Sivarajan S.R."/>
            <person name="Patrignani A."/>
            <person name="Gruter S."/>
            <person name="Poveda L."/>
            <person name="Shimizu-Inatsugi R."/>
            <person name="Baeten J."/>
            <person name="Francoijs K.J."/>
            <person name="Nataraja K.N."/>
            <person name="Reddy Y.A.N."/>
            <person name="Phadnis S."/>
            <person name="Ravikumar R.L."/>
            <person name="Schlapbach R."/>
            <person name="Sreeman S.M."/>
            <person name="Shimizu K.K."/>
        </authorList>
    </citation>
    <scope>NUCLEOTIDE SEQUENCE</scope>
</reference>
<name>A0AAV5BPS5_ELECO</name>
<dbReference type="Proteomes" id="UP001054889">
    <property type="component" value="Unassembled WGS sequence"/>
</dbReference>
<dbReference type="AlphaFoldDB" id="A0AAV5BPS5"/>
<comment type="caution">
    <text evidence="1">The sequence shown here is derived from an EMBL/GenBank/DDBJ whole genome shotgun (WGS) entry which is preliminary data.</text>
</comment>
<accession>A0AAV5BPS5</accession>
<gene>
    <name evidence="1" type="primary">ga03709</name>
    <name evidence="1" type="ORF">PR202_ga03709</name>
</gene>